<dbReference type="PANTHER" id="PTHR45873">
    <property type="entry name" value="DNA POLYMERASE ETA"/>
    <property type="match status" value="1"/>
</dbReference>
<dbReference type="GO" id="GO:0005657">
    <property type="term" value="C:replication fork"/>
    <property type="evidence" value="ECO:0007669"/>
    <property type="project" value="TreeGrafter"/>
</dbReference>
<dbReference type="GO" id="GO:0005634">
    <property type="term" value="C:nucleus"/>
    <property type="evidence" value="ECO:0007669"/>
    <property type="project" value="UniProtKB-SubCell"/>
</dbReference>
<evidence type="ECO:0000256" key="2">
    <source>
        <dbReference type="ARBA" id="ARBA00022679"/>
    </source>
</evidence>
<evidence type="ECO:0000256" key="1">
    <source>
        <dbReference type="ARBA" id="ARBA00004123"/>
    </source>
</evidence>
<dbReference type="AlphaFoldDB" id="A0A8J5XZ23"/>
<evidence type="ECO:0000256" key="5">
    <source>
        <dbReference type="ARBA" id="ARBA00023204"/>
    </source>
</evidence>
<keyword evidence="6" id="KW-0539">Nucleus</keyword>
<dbReference type="InterPro" id="IPR052230">
    <property type="entry name" value="DNA_polymerase_eta"/>
</dbReference>
<evidence type="ECO:0000256" key="7">
    <source>
        <dbReference type="SAM" id="MobiDB-lite"/>
    </source>
</evidence>
<organism evidence="9 10">
    <name type="scientific">Diacronema lutheri</name>
    <name type="common">Unicellular marine alga</name>
    <name type="synonym">Monochrysis lutheri</name>
    <dbReference type="NCBI Taxonomy" id="2081491"/>
    <lineage>
        <taxon>Eukaryota</taxon>
        <taxon>Haptista</taxon>
        <taxon>Haptophyta</taxon>
        <taxon>Pavlovophyceae</taxon>
        <taxon>Pavlovales</taxon>
        <taxon>Pavlovaceae</taxon>
        <taxon>Diacronema</taxon>
    </lineage>
</organism>
<dbReference type="GO" id="GO:0003887">
    <property type="term" value="F:DNA-directed DNA polymerase activity"/>
    <property type="evidence" value="ECO:0007669"/>
    <property type="project" value="TreeGrafter"/>
</dbReference>
<evidence type="ECO:0000313" key="10">
    <source>
        <dbReference type="Proteomes" id="UP000751190"/>
    </source>
</evidence>
<dbReference type="PANTHER" id="PTHR45873:SF1">
    <property type="entry name" value="DNA POLYMERASE ETA"/>
    <property type="match status" value="1"/>
</dbReference>
<dbReference type="OrthoDB" id="447129at2759"/>
<dbReference type="Gene3D" id="3.40.1170.60">
    <property type="match status" value="1"/>
</dbReference>
<name>A0A8J5XZ23_DIALT</name>
<dbReference type="GO" id="GO:0046872">
    <property type="term" value="F:metal ion binding"/>
    <property type="evidence" value="ECO:0007669"/>
    <property type="project" value="UniProtKB-KW"/>
</dbReference>
<evidence type="ECO:0000256" key="4">
    <source>
        <dbReference type="ARBA" id="ARBA00022763"/>
    </source>
</evidence>
<keyword evidence="3" id="KW-0479">Metal-binding</keyword>
<dbReference type="Proteomes" id="UP000751190">
    <property type="component" value="Unassembled WGS sequence"/>
</dbReference>
<dbReference type="InterPro" id="IPR001126">
    <property type="entry name" value="UmuC"/>
</dbReference>
<dbReference type="GO" id="GO:0006281">
    <property type="term" value="P:DNA repair"/>
    <property type="evidence" value="ECO:0007669"/>
    <property type="project" value="UniProtKB-KW"/>
</dbReference>
<dbReference type="InterPro" id="IPR043128">
    <property type="entry name" value="Rev_trsase/Diguanyl_cyclase"/>
</dbReference>
<dbReference type="PROSITE" id="PS50173">
    <property type="entry name" value="UMUC"/>
    <property type="match status" value="1"/>
</dbReference>
<comment type="caution">
    <text evidence="9">The sequence shown here is derived from an EMBL/GenBank/DDBJ whole genome shotgun (WGS) entry which is preliminary data.</text>
</comment>
<protein>
    <recommendedName>
        <fullName evidence="8">UmuC domain-containing protein</fullName>
    </recommendedName>
</protein>
<dbReference type="Pfam" id="PF00817">
    <property type="entry name" value="IMS"/>
    <property type="match status" value="1"/>
</dbReference>
<feature type="domain" description="UmuC" evidence="8">
    <location>
        <begin position="59"/>
        <end position="289"/>
    </location>
</feature>
<dbReference type="GO" id="GO:0035861">
    <property type="term" value="C:site of double-strand break"/>
    <property type="evidence" value="ECO:0007669"/>
    <property type="project" value="TreeGrafter"/>
</dbReference>
<comment type="subcellular location">
    <subcellularLocation>
        <location evidence="1">Nucleus</location>
    </subcellularLocation>
</comment>
<evidence type="ECO:0000256" key="6">
    <source>
        <dbReference type="ARBA" id="ARBA00023242"/>
    </source>
</evidence>
<keyword evidence="4" id="KW-0227">DNA damage</keyword>
<gene>
    <name evidence="9" type="ORF">KFE25_007182</name>
</gene>
<dbReference type="Gene3D" id="3.30.70.270">
    <property type="match status" value="1"/>
</dbReference>
<dbReference type="GO" id="GO:0042276">
    <property type="term" value="P:error-prone translesion synthesis"/>
    <property type="evidence" value="ECO:0007669"/>
    <property type="project" value="TreeGrafter"/>
</dbReference>
<dbReference type="EMBL" id="JAGTXO010000005">
    <property type="protein sequence ID" value="KAG8468130.1"/>
    <property type="molecule type" value="Genomic_DNA"/>
</dbReference>
<evidence type="ECO:0000256" key="3">
    <source>
        <dbReference type="ARBA" id="ARBA00022723"/>
    </source>
</evidence>
<feature type="compositionally biased region" description="Basic and acidic residues" evidence="7">
    <location>
        <begin position="1"/>
        <end position="18"/>
    </location>
</feature>
<dbReference type="InterPro" id="IPR043502">
    <property type="entry name" value="DNA/RNA_pol_sf"/>
</dbReference>
<feature type="compositionally biased region" description="Basic and acidic residues" evidence="7">
    <location>
        <begin position="653"/>
        <end position="663"/>
    </location>
</feature>
<feature type="region of interest" description="Disordered" evidence="7">
    <location>
        <begin position="570"/>
        <end position="600"/>
    </location>
</feature>
<dbReference type="OMA" id="QPCISAF"/>
<accession>A0A8J5XZ23</accession>
<dbReference type="SUPFAM" id="SSF56672">
    <property type="entry name" value="DNA/RNA polymerases"/>
    <property type="match status" value="1"/>
</dbReference>
<dbReference type="GO" id="GO:0009314">
    <property type="term" value="P:response to radiation"/>
    <property type="evidence" value="ECO:0007669"/>
    <property type="project" value="TreeGrafter"/>
</dbReference>
<keyword evidence="5" id="KW-0234">DNA repair</keyword>
<evidence type="ECO:0000313" key="9">
    <source>
        <dbReference type="EMBL" id="KAG8468130.1"/>
    </source>
</evidence>
<keyword evidence="10" id="KW-1185">Reference proteome</keyword>
<sequence length="694" mass="71457">MASAIREDMSDQDSARTDEAEDEWHDLAAACKVASCTPTQALRDAAVRARPDPAQGRLIAHVDADTFFLAVHERVDPSLRDVPAAVWQYNDVICVSHSARPLGVRKHMRPEAARPLVEAAGGRLVHAFWRDWPGPRVWYGPYNAASRELFAALRHAASDAVAAAVPDRCARAAPPLVEHASIDEGYVDLSALCAPCAVVGPPRLPAAEAFDERALAAIAERVGARLRGAVRASTGLVVSVGVSHSKLLAKLASSAAKPPDGGGVRVAVGEAAARALLDGSRARALPGLGNHAHALDALGVGTVAELRARFASPAELRAELHLGEAQALAVWARARGEADCGAVRAVVPQSVTVTSWSTHTTVAQLLPAAGAQPLPAGGVRIGSAGWAFVPHASRGKTNDSRPGWLLLALCLDLDERVLEHALLHGRLPTRLALALQGPGNCPEPSPGYRAGPVRSRAVDFPLEAYAACARTDLARALDALESPLGGAPSAAGAVPQASAGGGGGAAALDEPRFAARVGALVDAAAGAVHRWAAEEGSRRVAQLTLVASAFRAVEACATGRQARLVLQSDARRAATPNTSPAHAVRARCAQPASGTSPDRSIDVRAVDPAVLAELPAELQEEVRAALAASASTALPCSTAASVPAALGDARRARAADAERELPAPRRAKGAGAAPRLAARGTQPCISAFFAPASG</sequence>
<keyword evidence="2" id="KW-0808">Transferase</keyword>
<feature type="region of interest" description="Disordered" evidence="7">
    <location>
        <begin position="1"/>
        <end position="22"/>
    </location>
</feature>
<reference evidence="9" key="1">
    <citation type="submission" date="2021-05" db="EMBL/GenBank/DDBJ databases">
        <title>The genome of the haptophyte Pavlova lutheri (Diacronema luteri, Pavlovales) - a model for lipid biosynthesis in eukaryotic algae.</title>
        <authorList>
            <person name="Hulatt C.J."/>
            <person name="Posewitz M.C."/>
        </authorList>
    </citation>
    <scope>NUCLEOTIDE SEQUENCE</scope>
    <source>
        <strain evidence="9">NIVA-4/92</strain>
    </source>
</reference>
<feature type="region of interest" description="Disordered" evidence="7">
    <location>
        <begin position="653"/>
        <end position="675"/>
    </location>
</feature>
<proteinExistence type="predicted"/>
<evidence type="ECO:0000259" key="8">
    <source>
        <dbReference type="PROSITE" id="PS50173"/>
    </source>
</evidence>